<dbReference type="Gene3D" id="3.40.1440.60">
    <property type="entry name" value="PriA, 3(prime) DNA-binding domain"/>
    <property type="match status" value="1"/>
</dbReference>
<evidence type="ECO:0000256" key="5">
    <source>
        <dbReference type="ARBA" id="ARBA00022833"/>
    </source>
</evidence>
<dbReference type="InterPro" id="IPR027417">
    <property type="entry name" value="P-loop_NTPase"/>
</dbReference>
<dbReference type="Gene3D" id="3.40.50.300">
    <property type="entry name" value="P-loop containing nucleotide triphosphate hydrolases"/>
    <property type="match status" value="1"/>
</dbReference>
<accession>A0ABX0SF00</accession>
<dbReference type="InterPro" id="IPR042115">
    <property type="entry name" value="PriA_3primeBD_sf"/>
</dbReference>
<keyword evidence="5 8" id="KW-0862">Zinc</keyword>
<dbReference type="Proteomes" id="UP000749311">
    <property type="component" value="Unassembled WGS sequence"/>
</dbReference>
<feature type="binding site" evidence="8">
    <location>
        <position position="386"/>
    </location>
    <ligand>
        <name>Zn(2+)</name>
        <dbReference type="ChEBI" id="CHEBI:29105"/>
        <label>1</label>
    </ligand>
</feature>
<evidence type="ECO:0000313" key="10">
    <source>
        <dbReference type="EMBL" id="NIH56551.1"/>
    </source>
</evidence>
<comment type="subunit">
    <text evidence="8">Component of the replication restart primosome.</text>
</comment>
<keyword evidence="4 8" id="KW-0547">Nucleotide-binding</keyword>
<feature type="binding site" evidence="8">
    <location>
        <position position="398"/>
    </location>
    <ligand>
        <name>Zn(2+)</name>
        <dbReference type="ChEBI" id="CHEBI:29105"/>
        <label>2</label>
    </ligand>
</feature>
<keyword evidence="2 8" id="KW-0235">DNA replication</keyword>
<gene>
    <name evidence="8" type="primary">priA</name>
    <name evidence="10" type="ORF">FB473_001196</name>
</gene>
<keyword evidence="10" id="KW-0378">Hydrolase</keyword>
<reference evidence="10 11" key="1">
    <citation type="submission" date="2020-02" db="EMBL/GenBank/DDBJ databases">
        <title>Sequencing the genomes of 1000 actinobacteria strains.</title>
        <authorList>
            <person name="Klenk H.-P."/>
        </authorList>
    </citation>
    <scope>NUCLEOTIDE SEQUENCE [LARGE SCALE GENOMIC DNA]</scope>
    <source>
        <strain evidence="10 11">DSM 19609</strain>
    </source>
</reference>
<dbReference type="EMBL" id="JAAMOZ010000001">
    <property type="protein sequence ID" value="NIH56551.1"/>
    <property type="molecule type" value="Genomic_DNA"/>
</dbReference>
<dbReference type="HAMAP" id="MF_00983">
    <property type="entry name" value="PriA"/>
    <property type="match status" value="1"/>
</dbReference>
<dbReference type="PROSITE" id="PS00202">
    <property type="entry name" value="RUBREDOXIN"/>
    <property type="match status" value="1"/>
</dbReference>
<comment type="function">
    <text evidence="8">Initiates the restart of stalled replication forks, which reloads the replicative helicase on sites other than the origin of replication. Recognizes and binds to abandoned replication forks and remodels them to uncover a helicase loading site. Promotes assembly of the primosome at these replication forks.</text>
</comment>
<keyword evidence="6 8" id="KW-0067">ATP-binding</keyword>
<proteinExistence type="inferred from homology"/>
<dbReference type="Pfam" id="PF17764">
    <property type="entry name" value="PriA_3primeBD"/>
    <property type="match status" value="1"/>
</dbReference>
<organism evidence="10 11">
    <name type="scientific">Brooklawnia cerclae</name>
    <dbReference type="NCBI Taxonomy" id="349934"/>
    <lineage>
        <taxon>Bacteria</taxon>
        <taxon>Bacillati</taxon>
        <taxon>Actinomycetota</taxon>
        <taxon>Actinomycetes</taxon>
        <taxon>Propionibacteriales</taxon>
        <taxon>Propionibacteriaceae</taxon>
        <taxon>Brooklawnia</taxon>
    </lineage>
</organism>
<evidence type="ECO:0000313" key="11">
    <source>
        <dbReference type="Proteomes" id="UP000749311"/>
    </source>
</evidence>
<dbReference type="InterPro" id="IPR005259">
    <property type="entry name" value="PriA"/>
</dbReference>
<feature type="binding site" evidence="8">
    <location>
        <position position="430"/>
    </location>
    <ligand>
        <name>Zn(2+)</name>
        <dbReference type="ChEBI" id="CHEBI:29105"/>
        <label>1</label>
    </ligand>
</feature>
<dbReference type="PANTHER" id="PTHR30580">
    <property type="entry name" value="PRIMOSOMAL PROTEIN N"/>
    <property type="match status" value="1"/>
</dbReference>
<evidence type="ECO:0000259" key="9">
    <source>
        <dbReference type="Pfam" id="PF17764"/>
    </source>
</evidence>
<keyword evidence="3 8" id="KW-0479">Metal-binding</keyword>
<dbReference type="PANTHER" id="PTHR30580:SF0">
    <property type="entry name" value="PRIMOSOMAL PROTEIN N"/>
    <property type="match status" value="1"/>
</dbReference>
<evidence type="ECO:0000256" key="4">
    <source>
        <dbReference type="ARBA" id="ARBA00022741"/>
    </source>
</evidence>
<keyword evidence="1 8" id="KW-0639">Primosome</keyword>
<keyword evidence="11" id="KW-1185">Reference proteome</keyword>
<sequence>MSAPSIARVAVDIPLPHLDRLFDYAIPPAMAAQAVPGVRVRVRFAGRQRDGFIVQVTDRTEVEGRLASLSKVTSSEPVLVDAQVRLVRAVADHYAGTFADVVRLAVPPRHAATEAADQREWPRPDVERMPGGGLLAHPSGEAFLARLARGEPVRGAWQVTPRFWADDDGVDDWTRGLVQATVAVLRSGHGVIIVVPDARDIARMRDALAAVIGLGAIAELHSELGTAARYRNYLAVRRGQARVVIGTRPAVYAPMVDLGLVCLWDDGDDLHSDPHAPYPHARDVAALRVTGEPSALLLAHHGRTAEVQAWVNRGWLGDIGLQTAERRHRSAAVRVAGDSDIALERDPLARSARLPAAAFETIRTGLTQGPVLVQVPRAGYLPVLACQTCRTPVRCPVCHGPVTARRATPGRQLDCTWCGRIIADWRCPVCGGSELRAPVVGSQRTSEELGRAFPGIRVQESSGDRVLDGVGDQPALVVATPGAEPAASHGYAAAVLLDADRLLDRPDLRAGEEALRRWLNAVSLVRPGASGGTVCVVGPAEARAVQALVRLDPAGHADRELQDRGEAGFPPAVRFVTVEGSARALGELVDLMDDVPDADRLGPVELPHPPKVGQEEPLWRLALRAPLPRGPELVRAVKNAVSVRSARKLDGAVRVRVDPVRL</sequence>
<feature type="binding site" evidence="8">
    <location>
        <position position="395"/>
    </location>
    <ligand>
        <name>Zn(2+)</name>
        <dbReference type="ChEBI" id="CHEBI:29105"/>
        <label>2</label>
    </ligand>
</feature>
<evidence type="ECO:0000256" key="7">
    <source>
        <dbReference type="ARBA" id="ARBA00023125"/>
    </source>
</evidence>
<dbReference type="InterPro" id="IPR041222">
    <property type="entry name" value="PriA_3primeBD"/>
</dbReference>
<feature type="domain" description="Primosomal protein N' 3' DNA-binding" evidence="9">
    <location>
        <begin position="8"/>
        <end position="107"/>
    </location>
</feature>
<evidence type="ECO:0000256" key="2">
    <source>
        <dbReference type="ARBA" id="ARBA00022705"/>
    </source>
</evidence>
<dbReference type="RefSeq" id="WP_167165597.1">
    <property type="nucleotide sequence ID" value="NZ_BAAAOO010000015.1"/>
</dbReference>
<comment type="cofactor">
    <cofactor evidence="8">
        <name>Zn(2+)</name>
        <dbReference type="ChEBI" id="CHEBI:29105"/>
    </cofactor>
    <text evidence="8">Binds 2 zinc ions per subunit.</text>
</comment>
<feature type="binding site" evidence="8">
    <location>
        <position position="415"/>
    </location>
    <ligand>
        <name>Zn(2+)</name>
        <dbReference type="ChEBI" id="CHEBI:29105"/>
        <label>2</label>
    </ligand>
</feature>
<comment type="similarity">
    <text evidence="8">Belongs to the helicase family. PriA subfamily.</text>
</comment>
<dbReference type="GO" id="GO:0016787">
    <property type="term" value="F:hydrolase activity"/>
    <property type="evidence" value="ECO:0007669"/>
    <property type="project" value="UniProtKB-KW"/>
</dbReference>
<name>A0ABX0SF00_9ACTN</name>
<protein>
    <recommendedName>
        <fullName evidence="8">Probable replication restart protein PriA</fullName>
    </recommendedName>
    <alternativeName>
        <fullName evidence="8">Putative ATP-dependent DNA helicase PriA</fullName>
    </alternativeName>
</protein>
<feature type="binding site" evidence="8">
    <location>
        <position position="418"/>
    </location>
    <ligand>
        <name>Zn(2+)</name>
        <dbReference type="ChEBI" id="CHEBI:29105"/>
        <label>2</label>
    </ligand>
</feature>
<comment type="caution">
    <text evidence="10">The sequence shown here is derived from an EMBL/GenBank/DDBJ whole genome shotgun (WGS) entry which is preliminary data.</text>
</comment>
<feature type="binding site" evidence="8">
    <location>
        <position position="389"/>
    </location>
    <ligand>
        <name>Zn(2+)</name>
        <dbReference type="ChEBI" id="CHEBI:29105"/>
        <label>1</label>
    </ligand>
</feature>
<evidence type="ECO:0000256" key="8">
    <source>
        <dbReference type="HAMAP-Rule" id="MF_00983"/>
    </source>
</evidence>
<comment type="caution">
    <text evidence="8">As this protein does not have any detectable helicase domains, it probably does not have helicase activity.</text>
</comment>
<feature type="binding site" evidence="8">
    <location>
        <position position="427"/>
    </location>
    <ligand>
        <name>Zn(2+)</name>
        <dbReference type="ChEBI" id="CHEBI:29105"/>
        <label>1</label>
    </ligand>
</feature>
<evidence type="ECO:0000256" key="6">
    <source>
        <dbReference type="ARBA" id="ARBA00022840"/>
    </source>
</evidence>
<dbReference type="InterPro" id="IPR018527">
    <property type="entry name" value="Rubredoxin_Fe_BS"/>
</dbReference>
<evidence type="ECO:0000256" key="3">
    <source>
        <dbReference type="ARBA" id="ARBA00022723"/>
    </source>
</evidence>
<evidence type="ECO:0000256" key="1">
    <source>
        <dbReference type="ARBA" id="ARBA00022515"/>
    </source>
</evidence>
<keyword evidence="7 8" id="KW-0238">DNA-binding</keyword>